<name>A0A131YE52_RHIAP</name>
<feature type="chain" id="PRO_5007284767" description="Secreted protein" evidence="1">
    <location>
        <begin position="29"/>
        <end position="96"/>
    </location>
</feature>
<dbReference type="AlphaFoldDB" id="A0A131YE52"/>
<reference evidence="2" key="1">
    <citation type="journal article" date="2016" name="Ticks Tick Borne Dis.">
        <title>De novo assembly and annotation of the salivary gland transcriptome of Rhipicephalus appendiculatus male and female ticks during blood feeding.</title>
        <authorList>
            <person name="de Castro M.H."/>
            <person name="de Klerk D."/>
            <person name="Pienaar R."/>
            <person name="Latif A.A."/>
            <person name="Rees D.J."/>
            <person name="Mans B.J."/>
        </authorList>
    </citation>
    <scope>NUCLEOTIDE SEQUENCE</scope>
    <source>
        <tissue evidence="2">Salivary glands</tissue>
    </source>
</reference>
<organism evidence="2">
    <name type="scientific">Rhipicephalus appendiculatus</name>
    <name type="common">Brown ear tick</name>
    <dbReference type="NCBI Taxonomy" id="34631"/>
    <lineage>
        <taxon>Eukaryota</taxon>
        <taxon>Metazoa</taxon>
        <taxon>Ecdysozoa</taxon>
        <taxon>Arthropoda</taxon>
        <taxon>Chelicerata</taxon>
        <taxon>Arachnida</taxon>
        <taxon>Acari</taxon>
        <taxon>Parasitiformes</taxon>
        <taxon>Ixodida</taxon>
        <taxon>Ixodoidea</taxon>
        <taxon>Ixodidae</taxon>
        <taxon>Rhipicephalinae</taxon>
        <taxon>Rhipicephalus</taxon>
        <taxon>Rhipicephalus</taxon>
    </lineage>
</organism>
<proteinExistence type="predicted"/>
<evidence type="ECO:0000313" key="2">
    <source>
        <dbReference type="EMBL" id="JAP76356.1"/>
    </source>
</evidence>
<protein>
    <recommendedName>
        <fullName evidence="3">Secreted protein</fullName>
    </recommendedName>
</protein>
<evidence type="ECO:0008006" key="3">
    <source>
        <dbReference type="Google" id="ProtNLM"/>
    </source>
</evidence>
<dbReference type="EMBL" id="GEDV01012201">
    <property type="protein sequence ID" value="JAP76356.1"/>
    <property type="molecule type" value="Transcribed_RNA"/>
</dbReference>
<keyword evidence="1" id="KW-0732">Signal</keyword>
<sequence length="96" mass="10903">MRRRRHKTSTLQACLFGLFIAAETAVSAGTCAEIKTARPEIDMAQLSCFVTVIRWYSCALPRTVDCVSWKVKLSECRSSEKSLNNTKSTGRWVWEK</sequence>
<evidence type="ECO:0000256" key="1">
    <source>
        <dbReference type="SAM" id="SignalP"/>
    </source>
</evidence>
<accession>A0A131YE52</accession>
<feature type="signal peptide" evidence="1">
    <location>
        <begin position="1"/>
        <end position="28"/>
    </location>
</feature>